<feature type="domain" description="DUF7587" evidence="1">
    <location>
        <begin position="37"/>
        <end position="156"/>
    </location>
</feature>
<sequence length="347" mass="40221">MNVFPSNPTPFGFRHLYGHDYRRDHQESKLEDAINRIPRYLFRVYDANSQGVTSTHDVWSAHAKATWNWDRNNLLLRTDDSGPSDLYNHLNWKKLPQHSTLVSWTSSLLFAIQLGLYKHTKHPLAKDLCNIFILMIDTSKFPKCTFIQNMVAMDFFRNEQTWNMEHEAFFEMRFKREQCSLYFGEYLTQGLWSVDGKCSKTSLQKLVDLGLFQFCPYFDDKKHWCSLASRVVQIRRTSFATSMPPCSYQPSEQAAVRRAVTIGQACFGDIWALPFALMILACTPINSLTDGFFAALAGIFSREELDEASPDKLNINTDNLIEIGDYERFAKKLRRFRLKSEEKRAGA</sequence>
<dbReference type="OrthoDB" id="4152607at2759"/>
<dbReference type="Pfam" id="PF24494">
    <property type="entry name" value="DUF7587"/>
    <property type="match status" value="1"/>
</dbReference>
<evidence type="ECO:0000259" key="1">
    <source>
        <dbReference type="Pfam" id="PF24494"/>
    </source>
</evidence>
<organism evidence="2 3">
    <name type="scientific">Colletotrichum asianum</name>
    <dbReference type="NCBI Taxonomy" id="702518"/>
    <lineage>
        <taxon>Eukaryota</taxon>
        <taxon>Fungi</taxon>
        <taxon>Dikarya</taxon>
        <taxon>Ascomycota</taxon>
        <taxon>Pezizomycotina</taxon>
        <taxon>Sordariomycetes</taxon>
        <taxon>Hypocreomycetidae</taxon>
        <taxon>Glomerellales</taxon>
        <taxon>Glomerellaceae</taxon>
        <taxon>Colletotrichum</taxon>
        <taxon>Colletotrichum gloeosporioides species complex</taxon>
    </lineage>
</organism>
<evidence type="ECO:0000313" key="3">
    <source>
        <dbReference type="Proteomes" id="UP000434172"/>
    </source>
</evidence>
<dbReference type="AlphaFoldDB" id="A0A8H3ZPJ8"/>
<accession>A0A8H3ZPJ8</accession>
<keyword evidence="3" id="KW-1185">Reference proteome</keyword>
<evidence type="ECO:0000313" key="2">
    <source>
        <dbReference type="EMBL" id="KAF0326993.1"/>
    </source>
</evidence>
<reference evidence="2 3" key="1">
    <citation type="submission" date="2019-12" db="EMBL/GenBank/DDBJ databases">
        <title>A genome sequence resource for the geographically widespread anthracnose pathogen Colletotrichum asianum.</title>
        <authorList>
            <person name="Meng Y."/>
        </authorList>
    </citation>
    <scope>NUCLEOTIDE SEQUENCE [LARGE SCALE GENOMIC DNA]</scope>
    <source>
        <strain evidence="2 3">ICMP 18580</strain>
    </source>
</reference>
<name>A0A8H3ZPJ8_9PEZI</name>
<protein>
    <recommendedName>
        <fullName evidence="1">DUF7587 domain-containing protein</fullName>
    </recommendedName>
</protein>
<gene>
    <name evidence="2" type="ORF">GQ607_005757</name>
</gene>
<proteinExistence type="predicted"/>
<comment type="caution">
    <text evidence="2">The sequence shown here is derived from an EMBL/GenBank/DDBJ whole genome shotgun (WGS) entry which is preliminary data.</text>
</comment>
<dbReference type="Proteomes" id="UP000434172">
    <property type="component" value="Unassembled WGS sequence"/>
</dbReference>
<dbReference type="InterPro" id="IPR056009">
    <property type="entry name" value="DUF7587"/>
</dbReference>
<dbReference type="EMBL" id="WOWK01000026">
    <property type="protein sequence ID" value="KAF0326993.1"/>
    <property type="molecule type" value="Genomic_DNA"/>
</dbReference>